<dbReference type="GO" id="GO:0003723">
    <property type="term" value="F:RNA binding"/>
    <property type="evidence" value="ECO:0007669"/>
    <property type="project" value="TreeGrafter"/>
</dbReference>
<dbReference type="PANTHER" id="PTHR21569:SF1">
    <property type="entry name" value="SMALL RIBOSOMAL SUBUNIT PROTEIN US9M"/>
    <property type="match status" value="1"/>
</dbReference>
<dbReference type="GO" id="GO:0006412">
    <property type="term" value="P:translation"/>
    <property type="evidence" value="ECO:0007669"/>
    <property type="project" value="InterPro"/>
</dbReference>
<dbReference type="PROSITE" id="PS00360">
    <property type="entry name" value="RIBOSOMAL_S9"/>
    <property type="match status" value="1"/>
</dbReference>
<protein>
    <recommendedName>
        <fullName evidence="7">30S ribosomal protein S9, chloroplastic</fullName>
    </recommendedName>
</protein>
<accession>A0A7S3UZY6</accession>
<evidence type="ECO:0000256" key="1">
    <source>
        <dbReference type="ARBA" id="ARBA00005251"/>
    </source>
</evidence>
<dbReference type="InterPro" id="IPR023035">
    <property type="entry name" value="Ribosomal_uS9_bac/plastid"/>
</dbReference>
<evidence type="ECO:0000256" key="3">
    <source>
        <dbReference type="ARBA" id="ARBA00023274"/>
    </source>
</evidence>
<dbReference type="GO" id="GO:0005763">
    <property type="term" value="C:mitochondrial small ribosomal subunit"/>
    <property type="evidence" value="ECO:0007669"/>
    <property type="project" value="TreeGrafter"/>
</dbReference>
<evidence type="ECO:0000256" key="5">
    <source>
        <dbReference type="SAM" id="MobiDB-lite"/>
    </source>
</evidence>
<keyword evidence="2 4" id="KW-0689">Ribosomal protein</keyword>
<dbReference type="AlphaFoldDB" id="A0A7S3UZY6"/>
<name>A0A7S3UZY6_9STRA</name>
<dbReference type="InterPro" id="IPR020568">
    <property type="entry name" value="Ribosomal_Su5_D2-typ_SF"/>
</dbReference>
<organism evidence="6">
    <name type="scientific">Aplanochytrium stocchinoi</name>
    <dbReference type="NCBI Taxonomy" id="215587"/>
    <lineage>
        <taxon>Eukaryota</taxon>
        <taxon>Sar</taxon>
        <taxon>Stramenopiles</taxon>
        <taxon>Bigyra</taxon>
        <taxon>Labyrinthulomycetes</taxon>
        <taxon>Thraustochytrida</taxon>
        <taxon>Thraustochytriidae</taxon>
        <taxon>Aplanochytrium</taxon>
    </lineage>
</organism>
<keyword evidence="3 4" id="KW-0687">Ribonucleoprotein</keyword>
<evidence type="ECO:0000256" key="4">
    <source>
        <dbReference type="RuleBase" id="RU003815"/>
    </source>
</evidence>
<proteinExistence type="inferred from homology"/>
<evidence type="ECO:0008006" key="7">
    <source>
        <dbReference type="Google" id="ProtNLM"/>
    </source>
</evidence>
<dbReference type="SUPFAM" id="SSF54211">
    <property type="entry name" value="Ribosomal protein S5 domain 2-like"/>
    <property type="match status" value="1"/>
</dbReference>
<sequence>MRSHVRKLSLGVFSQLTKVRHQVVGVNVNTDSVNKTSFWRVHNCANVAVNHQKWITSSARIGKRFLCTNRNDTEDSDLHGTDKYLTYNPLDDLKDDQVYDMSDFEDWQKAWKAMGATDKTVRFDEDGNMVVEDILSGKVRLEEAMRKPLDEVTSFEGKGGETVGYGVGRRKNSSARVWISVGTGKFTVNSKTVNEYFDTEWWLKHTIEPLHVTHSLTSLDVNARVFGGGKTGQAGAIRLGLSRALQRANPDLRWVLKKEKMLRRDPRMVERKKPGQKKARKKFQWVKR</sequence>
<evidence type="ECO:0000256" key="2">
    <source>
        <dbReference type="ARBA" id="ARBA00022980"/>
    </source>
</evidence>
<dbReference type="EMBL" id="HBIN01017102">
    <property type="protein sequence ID" value="CAE0442920.1"/>
    <property type="molecule type" value="Transcribed_RNA"/>
</dbReference>
<dbReference type="GO" id="GO:0003735">
    <property type="term" value="F:structural constituent of ribosome"/>
    <property type="evidence" value="ECO:0007669"/>
    <property type="project" value="InterPro"/>
</dbReference>
<dbReference type="FunFam" id="3.30.230.10:FF:000001">
    <property type="entry name" value="30S ribosomal protein S9"/>
    <property type="match status" value="1"/>
</dbReference>
<dbReference type="NCBIfam" id="NF001099">
    <property type="entry name" value="PRK00132.1"/>
    <property type="match status" value="1"/>
</dbReference>
<dbReference type="InterPro" id="IPR020574">
    <property type="entry name" value="Ribosomal_uS9_CS"/>
</dbReference>
<reference evidence="6" key="1">
    <citation type="submission" date="2021-01" db="EMBL/GenBank/DDBJ databases">
        <authorList>
            <person name="Corre E."/>
            <person name="Pelletier E."/>
            <person name="Niang G."/>
            <person name="Scheremetjew M."/>
            <person name="Finn R."/>
            <person name="Kale V."/>
            <person name="Holt S."/>
            <person name="Cochrane G."/>
            <person name="Meng A."/>
            <person name="Brown T."/>
            <person name="Cohen L."/>
        </authorList>
    </citation>
    <scope>NUCLEOTIDE SEQUENCE</scope>
    <source>
        <strain evidence="6">GSBS06</strain>
    </source>
</reference>
<evidence type="ECO:0000313" key="6">
    <source>
        <dbReference type="EMBL" id="CAE0442920.1"/>
    </source>
</evidence>
<gene>
    <name evidence="6" type="ORF">ASTO00021_LOCUS13031</name>
</gene>
<dbReference type="Gene3D" id="3.30.230.10">
    <property type="match status" value="1"/>
</dbReference>
<feature type="region of interest" description="Disordered" evidence="5">
    <location>
        <begin position="266"/>
        <end position="288"/>
    </location>
</feature>
<dbReference type="InterPro" id="IPR000754">
    <property type="entry name" value="Ribosomal_uS9"/>
</dbReference>
<dbReference type="InterPro" id="IPR014721">
    <property type="entry name" value="Ribsml_uS5_D2-typ_fold_subgr"/>
</dbReference>
<dbReference type="PANTHER" id="PTHR21569">
    <property type="entry name" value="RIBOSOMAL PROTEIN S9"/>
    <property type="match status" value="1"/>
</dbReference>
<feature type="compositionally biased region" description="Basic residues" evidence="5">
    <location>
        <begin position="274"/>
        <end position="288"/>
    </location>
</feature>
<dbReference type="HAMAP" id="MF_00532_B">
    <property type="entry name" value="Ribosomal_uS9_B"/>
    <property type="match status" value="1"/>
</dbReference>
<comment type="similarity">
    <text evidence="1 4">Belongs to the universal ribosomal protein uS9 family.</text>
</comment>
<dbReference type="Pfam" id="PF00380">
    <property type="entry name" value="Ribosomal_S9"/>
    <property type="match status" value="1"/>
</dbReference>